<dbReference type="GO" id="GO:0016784">
    <property type="term" value="F:3-mercaptopyruvate sulfurtransferase activity"/>
    <property type="evidence" value="ECO:0007669"/>
    <property type="project" value="UniProtKB-EC"/>
</dbReference>
<evidence type="ECO:0000256" key="4">
    <source>
        <dbReference type="ARBA" id="ARBA00022737"/>
    </source>
</evidence>
<gene>
    <name evidence="8" type="ordered locus">Metme_1095</name>
</gene>
<keyword evidence="8" id="KW-0670">Pyruvate</keyword>
<dbReference type="InterPro" id="IPR036873">
    <property type="entry name" value="Rhodanese-like_dom_sf"/>
</dbReference>
<dbReference type="InterPro" id="IPR045078">
    <property type="entry name" value="TST/MPST-like"/>
</dbReference>
<dbReference type="NCBIfam" id="NF008557">
    <property type="entry name" value="PRK11493.1"/>
    <property type="match status" value="1"/>
</dbReference>
<dbReference type="InterPro" id="IPR001307">
    <property type="entry name" value="Thiosulphate_STrfase_CS"/>
</dbReference>
<evidence type="ECO:0000313" key="8">
    <source>
        <dbReference type="EMBL" id="AEF99529.1"/>
    </source>
</evidence>
<dbReference type="OrthoDB" id="9781034at2"/>
<dbReference type="RefSeq" id="WP_013817794.1">
    <property type="nucleotide sequence ID" value="NC_015572.1"/>
</dbReference>
<dbReference type="PROSITE" id="PS00380">
    <property type="entry name" value="RHODANESE_1"/>
    <property type="match status" value="1"/>
</dbReference>
<dbReference type="STRING" id="857087.Metme_1095"/>
<comment type="subcellular location">
    <subcellularLocation>
        <location evidence="1">Cytoplasm</location>
    </subcellularLocation>
</comment>
<keyword evidence="2" id="KW-0963">Cytoplasm</keyword>
<reference evidence="8 9" key="1">
    <citation type="journal article" date="2011" name="J. Bacteriol.">
        <title>Complete Genome Sequence of the Aerobic Marine Methanotroph Methylomonas methanica MC09.</title>
        <authorList>
            <person name="Boden R."/>
            <person name="Cunliffe M."/>
            <person name="Scanlan J."/>
            <person name="Moussard H."/>
            <person name="Kits K.D."/>
            <person name="Klotz M.G."/>
            <person name="Jetten M.S."/>
            <person name="Vuilleumier S."/>
            <person name="Han J."/>
            <person name="Peters L."/>
            <person name="Mikhailova N."/>
            <person name="Teshima H."/>
            <person name="Tapia R."/>
            <person name="Kyrpides N."/>
            <person name="Ivanova N."/>
            <person name="Pagani I."/>
            <person name="Cheng J.F."/>
            <person name="Goodwin L."/>
            <person name="Han C."/>
            <person name="Hauser L."/>
            <person name="Land M.L."/>
            <person name="Lapidus A."/>
            <person name="Lucas S."/>
            <person name="Pitluck S."/>
            <person name="Woyke T."/>
            <person name="Stein L."/>
            <person name="Murrell J.C."/>
        </authorList>
    </citation>
    <scope>NUCLEOTIDE SEQUENCE [LARGE SCALE GENOMIC DNA]</scope>
    <source>
        <strain evidence="8 9">MC09</strain>
    </source>
</reference>
<proteinExistence type="predicted"/>
<sequence>MTTTLLPGNLISEPCGALVGCEWLLQNLDCPDLVILDATFFLPRQQRHAQQEFARRHIPGAQFFDIDEIADQNSTLPHTLPSAQQFARQVGQFGINNDTRVIVYDNNHFFAAARVWWMFRVFGHDNVYVLDGGLARWATLSYPVTAERKRPEPKLFDAVFQPRLYVDLEQLRAIHEQGGAQILDARSADSFNGQRPLHEPGLHPGHIPGSINLPYPNLFSAEDQRLKPTESLRQLLSTTAVDSTRPLVASCGSGVSAALLLLALYQMGIRDVPLYDGSWEEWGRRADLPRQSLSN</sequence>
<keyword evidence="3 6" id="KW-0808">Transferase</keyword>
<evidence type="ECO:0000256" key="5">
    <source>
        <dbReference type="ARBA" id="ARBA00051793"/>
    </source>
</evidence>
<dbReference type="EMBL" id="CP002738">
    <property type="protein sequence ID" value="AEF99529.1"/>
    <property type="molecule type" value="Genomic_DNA"/>
</dbReference>
<dbReference type="PROSITE" id="PS50206">
    <property type="entry name" value="RHODANESE_3"/>
    <property type="match status" value="2"/>
</dbReference>
<dbReference type="CDD" id="cd01449">
    <property type="entry name" value="TST_Repeat_2"/>
    <property type="match status" value="1"/>
</dbReference>
<reference key="2">
    <citation type="submission" date="2011-05" db="EMBL/GenBank/DDBJ databases">
        <title>Complete genome sequence of the aerobic marine methanotroph Methylomonas methanica MC09.</title>
        <authorList>
            <person name="Boden R."/>
            <person name="Cunliffe M."/>
            <person name="Scanlan J."/>
            <person name="Moussard H."/>
            <person name="Kits K.D."/>
            <person name="Klotz M."/>
            <person name="Jetten M."/>
            <person name="Vuilleumier S."/>
            <person name="Han J."/>
            <person name="Peters L."/>
            <person name="Mikhailova N."/>
            <person name="Teshima H."/>
            <person name="Tapia R."/>
            <person name="Kyrpides N."/>
            <person name="Ivanova N."/>
            <person name="Pagani I."/>
            <person name="Cheng J.-F."/>
            <person name="Goodwin L."/>
            <person name="Han C."/>
            <person name="Hauser L."/>
            <person name="Land M."/>
            <person name="Lapidus A."/>
            <person name="Lucas S."/>
            <person name="Pitluck S."/>
            <person name="Woyke T."/>
            <person name="Stein L.Y."/>
            <person name="Murrell C."/>
        </authorList>
    </citation>
    <scope>NUCLEOTIDE SEQUENCE</scope>
    <source>
        <strain>MC09</strain>
    </source>
</reference>
<dbReference type="AlphaFoldDB" id="F9ZVQ1"/>
<dbReference type="KEGG" id="mmt:Metme_1095"/>
<feature type="domain" description="Rhodanese" evidence="7">
    <location>
        <begin position="176"/>
        <end position="291"/>
    </location>
</feature>
<dbReference type="SUPFAM" id="SSF52821">
    <property type="entry name" value="Rhodanese/Cell cycle control phosphatase"/>
    <property type="match status" value="2"/>
</dbReference>
<evidence type="ECO:0000259" key="7">
    <source>
        <dbReference type="PROSITE" id="PS50206"/>
    </source>
</evidence>
<feature type="domain" description="Rhodanese" evidence="7">
    <location>
        <begin position="29"/>
        <end position="146"/>
    </location>
</feature>
<dbReference type="SMART" id="SM00450">
    <property type="entry name" value="RHOD"/>
    <property type="match status" value="2"/>
</dbReference>
<dbReference type="GO" id="GO:0004792">
    <property type="term" value="F:thiosulfate-cyanide sulfurtransferase activity"/>
    <property type="evidence" value="ECO:0007669"/>
    <property type="project" value="InterPro"/>
</dbReference>
<evidence type="ECO:0000256" key="2">
    <source>
        <dbReference type="ARBA" id="ARBA00022490"/>
    </source>
</evidence>
<protein>
    <recommendedName>
        <fullName evidence="6">Sulfurtransferase</fullName>
    </recommendedName>
</protein>
<dbReference type="HOGENOM" id="CLU_031618_3_0_6"/>
<keyword evidence="9" id="KW-1185">Reference proteome</keyword>
<name>F9ZVQ1_METMM</name>
<dbReference type="InterPro" id="IPR001763">
    <property type="entry name" value="Rhodanese-like_dom"/>
</dbReference>
<dbReference type="PANTHER" id="PTHR11364:SF27">
    <property type="entry name" value="SULFURTRANSFERASE"/>
    <property type="match status" value="1"/>
</dbReference>
<dbReference type="Pfam" id="PF00581">
    <property type="entry name" value="Rhodanese"/>
    <property type="match status" value="2"/>
</dbReference>
<dbReference type="CDD" id="cd01448">
    <property type="entry name" value="TST_Repeat_1"/>
    <property type="match status" value="1"/>
</dbReference>
<dbReference type="Gene3D" id="3.40.250.10">
    <property type="entry name" value="Rhodanese-like domain"/>
    <property type="match status" value="2"/>
</dbReference>
<evidence type="ECO:0000256" key="3">
    <source>
        <dbReference type="ARBA" id="ARBA00022679"/>
    </source>
</evidence>
<comment type="catalytic activity">
    <reaction evidence="5">
        <text>2-oxo-3-sulfanylpropanoate + [thioredoxin]-dithiol = [thioredoxin]-disulfide + hydrogen sulfide + pyruvate + H(+)</text>
        <dbReference type="Rhea" id="RHEA:21740"/>
        <dbReference type="Rhea" id="RHEA-COMP:10698"/>
        <dbReference type="Rhea" id="RHEA-COMP:10700"/>
        <dbReference type="ChEBI" id="CHEBI:15361"/>
        <dbReference type="ChEBI" id="CHEBI:15378"/>
        <dbReference type="ChEBI" id="CHEBI:29919"/>
        <dbReference type="ChEBI" id="CHEBI:29950"/>
        <dbReference type="ChEBI" id="CHEBI:50058"/>
        <dbReference type="ChEBI" id="CHEBI:57678"/>
        <dbReference type="EC" id="2.8.1.2"/>
    </reaction>
    <physiologicalReaction direction="left-to-right" evidence="5">
        <dbReference type="Rhea" id="RHEA:21741"/>
    </physiologicalReaction>
</comment>
<evidence type="ECO:0000256" key="6">
    <source>
        <dbReference type="RuleBase" id="RU000507"/>
    </source>
</evidence>
<dbReference type="Proteomes" id="UP000008888">
    <property type="component" value="Chromosome"/>
</dbReference>
<evidence type="ECO:0000313" key="9">
    <source>
        <dbReference type="Proteomes" id="UP000008888"/>
    </source>
</evidence>
<reference evidence="9" key="3">
    <citation type="submission" date="2011-05" db="EMBL/GenBank/DDBJ databases">
        <title>Complete sequence of Methylomonas methanica MC09.</title>
        <authorList>
            <consortium name="US DOE Joint Genome Institute"/>
            <person name="Lucas S."/>
            <person name="Han J."/>
            <person name="Lapidus A."/>
            <person name="Cheng J.-F."/>
            <person name="Goodwin L."/>
            <person name="Pitluck S."/>
            <person name="Peters L."/>
            <person name="Mikhailova N."/>
            <person name="Teshima H."/>
            <person name="Han C."/>
            <person name="Tapia R."/>
            <person name="Land M."/>
            <person name="Hauser L."/>
            <person name="Kyrpides N."/>
            <person name="Ivanova N."/>
            <person name="Pagani I."/>
            <person name="Stein L."/>
            <person name="Woyke T."/>
        </authorList>
    </citation>
    <scope>NUCLEOTIDE SEQUENCE [LARGE SCALE GENOMIC DNA]</scope>
    <source>
        <strain evidence="9">MC09</strain>
    </source>
</reference>
<dbReference type="GO" id="GO:0005737">
    <property type="term" value="C:cytoplasm"/>
    <property type="evidence" value="ECO:0007669"/>
    <property type="project" value="UniProtKB-SubCell"/>
</dbReference>
<dbReference type="PANTHER" id="PTHR11364">
    <property type="entry name" value="THIOSULFATE SULFERTANSFERASE"/>
    <property type="match status" value="1"/>
</dbReference>
<evidence type="ECO:0000256" key="1">
    <source>
        <dbReference type="ARBA" id="ARBA00004496"/>
    </source>
</evidence>
<dbReference type="FunFam" id="3.40.250.10:FF:000015">
    <property type="entry name" value="Sulfurtransferase"/>
    <property type="match status" value="1"/>
</dbReference>
<dbReference type="FunFam" id="3.40.250.10:FF:000001">
    <property type="entry name" value="Sulfurtransferase"/>
    <property type="match status" value="1"/>
</dbReference>
<dbReference type="eggNOG" id="COG2897">
    <property type="taxonomic scope" value="Bacteria"/>
</dbReference>
<organism evidence="8 9">
    <name type="scientific">Methylomonas methanica (strain DSM 25384 / MC09)</name>
    <dbReference type="NCBI Taxonomy" id="857087"/>
    <lineage>
        <taxon>Bacteria</taxon>
        <taxon>Pseudomonadati</taxon>
        <taxon>Pseudomonadota</taxon>
        <taxon>Gammaproteobacteria</taxon>
        <taxon>Methylococcales</taxon>
        <taxon>Methylococcaceae</taxon>
        <taxon>Methylomonas</taxon>
    </lineage>
</organism>
<keyword evidence="4" id="KW-0677">Repeat</keyword>
<dbReference type="PROSITE" id="PS00683">
    <property type="entry name" value="RHODANESE_2"/>
    <property type="match status" value="1"/>
</dbReference>
<accession>F9ZVQ1</accession>